<dbReference type="InterPro" id="IPR010359">
    <property type="entry name" value="IrrE_HExxH"/>
</dbReference>
<evidence type="ECO:0000313" key="2">
    <source>
        <dbReference type="EMBL" id="MBC1521436.1"/>
    </source>
</evidence>
<reference evidence="2 3" key="1">
    <citation type="submission" date="2020-03" db="EMBL/GenBank/DDBJ databases">
        <title>Soil Listeria distribution.</title>
        <authorList>
            <person name="Liao J."/>
            <person name="Wiedmann M."/>
        </authorList>
    </citation>
    <scope>NUCLEOTIDE SEQUENCE [LARGE SCALE GENOMIC DNA]</scope>
    <source>
        <strain evidence="2 3">FSL L7-1507</strain>
    </source>
</reference>
<feature type="domain" description="IrrE N-terminal-like" evidence="1">
    <location>
        <begin position="30"/>
        <end position="112"/>
    </location>
</feature>
<protein>
    <submittedName>
        <fullName evidence="2">ImmA/IrrE family metallo-endopeptidase</fullName>
    </submittedName>
</protein>
<evidence type="ECO:0000313" key="3">
    <source>
        <dbReference type="Proteomes" id="UP000559885"/>
    </source>
</evidence>
<dbReference type="Proteomes" id="UP000559885">
    <property type="component" value="Unassembled WGS sequence"/>
</dbReference>
<name>A0A841ZMA8_9LIST</name>
<evidence type="ECO:0000259" key="1">
    <source>
        <dbReference type="Pfam" id="PF06114"/>
    </source>
</evidence>
<dbReference type="Pfam" id="PF06114">
    <property type="entry name" value="Peptidase_M78"/>
    <property type="match status" value="1"/>
</dbReference>
<dbReference type="Gene3D" id="1.10.10.2910">
    <property type="match status" value="1"/>
</dbReference>
<accession>A0A841ZMA8</accession>
<organism evidence="2 3">
    <name type="scientific">Listeria aquatica</name>
    <dbReference type="NCBI Taxonomy" id="1494960"/>
    <lineage>
        <taxon>Bacteria</taxon>
        <taxon>Bacillati</taxon>
        <taxon>Bacillota</taxon>
        <taxon>Bacilli</taxon>
        <taxon>Bacillales</taxon>
        <taxon>Listeriaceae</taxon>
        <taxon>Listeria</taxon>
    </lineage>
</organism>
<proteinExistence type="predicted"/>
<gene>
    <name evidence="2" type="ORF">HB912_07230</name>
</gene>
<sequence>MDFDKIARDTENLIQRHGTSDPFQLASNCGYMIREIDLGENNYGIRVSTKRIQTILINGNKDEIIRNFVCSHEFQHCRHHRDESTPFLRKHLNGLFVPRIEKEANFGAFYLLSYNLDKSDFKNYTKEQLLSILGLPDELACFLDEDILNTYIL</sequence>
<comment type="caution">
    <text evidence="2">The sequence shown here is derived from an EMBL/GenBank/DDBJ whole genome shotgun (WGS) entry which is preliminary data.</text>
</comment>
<dbReference type="EMBL" id="JAARRM010000002">
    <property type="protein sequence ID" value="MBC1521436.1"/>
    <property type="molecule type" value="Genomic_DNA"/>
</dbReference>
<dbReference type="RefSeq" id="WP_185373355.1">
    <property type="nucleotide sequence ID" value="NZ_JAARRM010000002.1"/>
</dbReference>
<dbReference type="AlphaFoldDB" id="A0A841ZMA8"/>